<protein>
    <submittedName>
        <fullName evidence="3">Centriolar coiled-coil protein of 110 kDa like protein</fullName>
    </submittedName>
</protein>
<gene>
    <name evidence="3" type="ORF">HNY73_018788</name>
</gene>
<dbReference type="GO" id="GO:0032465">
    <property type="term" value="P:regulation of cytokinesis"/>
    <property type="evidence" value="ECO:0007669"/>
    <property type="project" value="InterPro"/>
</dbReference>
<name>A0A8T0EI53_ARGBR</name>
<proteinExistence type="predicted"/>
<evidence type="ECO:0000313" key="3">
    <source>
        <dbReference type="EMBL" id="KAF8771354.1"/>
    </source>
</evidence>
<feature type="compositionally biased region" description="Basic and acidic residues" evidence="2">
    <location>
        <begin position="1340"/>
        <end position="1354"/>
    </location>
</feature>
<feature type="compositionally biased region" description="Polar residues" evidence="2">
    <location>
        <begin position="854"/>
        <end position="865"/>
    </location>
</feature>
<dbReference type="EMBL" id="JABXBU010002228">
    <property type="protein sequence ID" value="KAF8771354.1"/>
    <property type="molecule type" value="Genomic_DNA"/>
</dbReference>
<feature type="region of interest" description="Disordered" evidence="2">
    <location>
        <begin position="716"/>
        <end position="737"/>
    </location>
</feature>
<dbReference type="Pfam" id="PF16025">
    <property type="entry name" value="CaM_bind"/>
    <property type="match status" value="1"/>
</dbReference>
<dbReference type="InterPro" id="IPR033207">
    <property type="entry name" value="CCP110"/>
</dbReference>
<feature type="region of interest" description="Disordered" evidence="2">
    <location>
        <begin position="1340"/>
        <end position="1373"/>
    </location>
</feature>
<organism evidence="3 4">
    <name type="scientific">Argiope bruennichi</name>
    <name type="common">Wasp spider</name>
    <name type="synonym">Aranea bruennichi</name>
    <dbReference type="NCBI Taxonomy" id="94029"/>
    <lineage>
        <taxon>Eukaryota</taxon>
        <taxon>Metazoa</taxon>
        <taxon>Ecdysozoa</taxon>
        <taxon>Arthropoda</taxon>
        <taxon>Chelicerata</taxon>
        <taxon>Arachnida</taxon>
        <taxon>Araneae</taxon>
        <taxon>Araneomorphae</taxon>
        <taxon>Entelegynae</taxon>
        <taxon>Araneoidea</taxon>
        <taxon>Araneidae</taxon>
        <taxon>Argiope</taxon>
    </lineage>
</organism>
<accession>A0A8T0EI53</accession>
<dbReference type="GO" id="GO:0005814">
    <property type="term" value="C:centriole"/>
    <property type="evidence" value="ECO:0007669"/>
    <property type="project" value="InterPro"/>
</dbReference>
<keyword evidence="4" id="KW-1185">Reference proteome</keyword>
<dbReference type="GO" id="GO:0007099">
    <property type="term" value="P:centriole replication"/>
    <property type="evidence" value="ECO:0007669"/>
    <property type="project" value="InterPro"/>
</dbReference>
<dbReference type="GO" id="GO:1903723">
    <property type="term" value="P:negative regulation of centriole elongation"/>
    <property type="evidence" value="ECO:0007669"/>
    <property type="project" value="TreeGrafter"/>
</dbReference>
<dbReference type="PANTHER" id="PTHR13594:SF1">
    <property type="entry name" value="CENTRIOLAR COILED-COIL PROTEIN OF 110 KDA"/>
    <property type="match status" value="1"/>
</dbReference>
<keyword evidence="1" id="KW-0175">Coiled coil</keyword>
<evidence type="ECO:0000313" key="4">
    <source>
        <dbReference type="Proteomes" id="UP000807504"/>
    </source>
</evidence>
<dbReference type="PANTHER" id="PTHR13594">
    <property type="entry name" value="CENTRIOLAR COILED-COIL PROTEIN OF 110 KDA"/>
    <property type="match status" value="1"/>
</dbReference>
<feature type="compositionally biased region" description="Polar residues" evidence="2">
    <location>
        <begin position="586"/>
        <end position="604"/>
    </location>
</feature>
<dbReference type="Proteomes" id="UP000807504">
    <property type="component" value="Unassembled WGS sequence"/>
</dbReference>
<evidence type="ECO:0000256" key="1">
    <source>
        <dbReference type="SAM" id="Coils"/>
    </source>
</evidence>
<comment type="caution">
    <text evidence="3">The sequence shown here is derived from an EMBL/GenBank/DDBJ whole genome shotgun (WGS) entry which is preliminary data.</text>
</comment>
<reference evidence="3" key="1">
    <citation type="journal article" date="2020" name="bioRxiv">
        <title>Chromosome-level reference genome of the European wasp spider Argiope bruennichi: a resource for studies on range expansion and evolutionary adaptation.</title>
        <authorList>
            <person name="Sheffer M.M."/>
            <person name="Hoppe A."/>
            <person name="Krehenwinkel H."/>
            <person name="Uhl G."/>
            <person name="Kuss A.W."/>
            <person name="Jensen L."/>
            <person name="Jensen C."/>
            <person name="Gillespie R.G."/>
            <person name="Hoff K.J."/>
            <person name="Prost S."/>
        </authorList>
    </citation>
    <scope>NUCLEOTIDE SEQUENCE</scope>
</reference>
<feature type="compositionally biased region" description="Basic and acidic residues" evidence="2">
    <location>
        <begin position="574"/>
        <end position="583"/>
    </location>
</feature>
<feature type="region of interest" description="Disordered" evidence="2">
    <location>
        <begin position="854"/>
        <end position="881"/>
    </location>
</feature>
<evidence type="ECO:0000256" key="2">
    <source>
        <dbReference type="SAM" id="MobiDB-lite"/>
    </source>
</evidence>
<reference evidence="3" key="2">
    <citation type="submission" date="2020-06" db="EMBL/GenBank/DDBJ databases">
        <authorList>
            <person name="Sheffer M."/>
        </authorList>
    </citation>
    <scope>NUCLEOTIDE SEQUENCE</scope>
</reference>
<sequence length="1447" mass="161331">MKQSRRSDALLQNPMNFERLEDFSSYTSCIKFFGKPIIPPLVTAERRDEIYTLRASAVKKEIEILKRRESYSHPSRKVKEIYHMVAEHLGSSSIPSDFVPYFGNAQRNVSALHSFNGNGLISSPSADIRSFESSMHMSMTKIPSSDICSTVHTGVIVCPDVYNKKHENTRSIDVKSFSRPVPPNEFCFHMANPECSLCQTEHPRGPFPLAGVPYINSPAERICSVSDEEQTSVAEETEFESLVTVISGKKINTQDTDNESTFTCLTQSTDLEKYMDYSIEYSSTDDGASLSKSQISNQLNISSRSDDASSETLVNTESELTPCASALPELNGYTNEYNSVNFDTKREVSSLTTSASPDLQQRAHSVDSYMKIIKTCARKLYMKKSQSEPSHSDMSNLSNNFLPLTSSCEEDNSKLANLKMEVCDALNTSKNSVHLQITDTELSCDNIGDSPTEEKKTFKKGHIRTNSYTLEEPSSALIMAHADCNCKDDSETVMSPHSCSSEKVILQTQNPAFKKEKINIVLPPTPDRDKYFPILSSASCYQYEAKLETLTLDTTESEALPEDSSLSNITNLEDSDKKEEEASKSNVTESESTMDDISSQSNTAAVDDEEVNLEQVEILLEEEKKDTISEIGMKAAEPEPNEQNIVISSTSQSKLKGDDLQAYLNEIILEIQEKQQSRVQKLLEEQNKQWLQLQEEFKEQEKLLCVRLNLVGIPSTSDNVLENKPPSSSGDKSNQNLVESMPSDFQLCPDLKSLYNSNIINIDDKENLTTTENYSNTSKINLPTDSENKISDEGKAFVNENLFNTFTQHSNISGDSVAPSDKNITNTLKSSVSADNSNFSFSFTNDSLERSHTVHSTISSRSASSLEHHKPQSFNDSAGRCSSAQSGNFATSIPCSHSHSKMNNISSRGVHPVSYGPTISTSSYSLSNSASENIQEPTYKKPASLKLKSGYDTDGFLKDRVCDTTSKWLGGAYPSIAISSSSHLAAYSCSHSEMQLLTDQNNQTNVFKTPNSQRKQQTEKIIPPTYHPSLHCDNMALNEMGKYSQNLSACQHVSSGENFGELSVFTSLGNCTSMALPIISNSIEDRYFEKHFTCSQDDAFKEPATNLENSHFDGAIHFNSNKQYERETNASAWQQWHHGQNDFSVSATLKNKSSDLDQMNHMNSTILDSNAHSHTSMSRKVFSKHPLSIPVKSQSDSSISQNLHKMPPTNAVPTTQAKVEKQIISSSLTNLKRKHSKDFIRDPILLRKFEKLPAFVKGYLTRRLFKTERVQGLIKTLQDTALLIGKLGEELTLKGDAVSEHDVDFHRQLIVQLMTTFHSIYDIFCTISIKERMKIISESRSLEQKKKAAEKSKDSPVPVVTEKTAAAAHPRRSKLSAATIKALERKKRSSIDNRTYTVEDLKGCRVRIHSSTSSKSHSSSPSRIYKSSVGLAIKRKTTNVRKTQHWK</sequence>
<feature type="coiled-coil region" evidence="1">
    <location>
        <begin position="669"/>
        <end position="703"/>
    </location>
</feature>
<feature type="compositionally biased region" description="Polar residues" evidence="2">
    <location>
        <begin position="872"/>
        <end position="881"/>
    </location>
</feature>
<feature type="region of interest" description="Disordered" evidence="2">
    <location>
        <begin position="555"/>
        <end position="610"/>
    </location>
</feature>
<dbReference type="GO" id="GO:0032053">
    <property type="term" value="P:ciliary basal body organization"/>
    <property type="evidence" value="ECO:0007669"/>
    <property type="project" value="TreeGrafter"/>
</dbReference>